<feature type="transmembrane region" description="Helical" evidence="6">
    <location>
        <begin position="41"/>
        <end position="65"/>
    </location>
</feature>
<keyword evidence="5 6" id="KW-0472">Membrane</keyword>
<comment type="caution">
    <text evidence="7">The sequence shown here is derived from an EMBL/GenBank/DDBJ whole genome shotgun (WGS) entry which is preliminary data.</text>
</comment>
<sequence length="533" mass="58355">MQPDNSLLSSLRYTDHGGTPPSTNRGLAVTHIVGRYTHKRLAWLLCLALGAAVLVMTLYNTAVWIYPIYVEPLVGRIMQGQRTMIVFATFFFPRLADVHSRAASGTLALVMFLIGSILAASAGISVSAYATGAIFYIVGSSGLYILIFLLISDYTSLQWRGISLAWIYFVPIITMWIEPRISEGLSRDWAFGTFGIIMFVICTPALVALHSVASRHSEEIPQKQMPLIRKLVYGFARMDPIGLLIFTIGFSLVDYGTDVWWDGGIREQPSRTTMPIVGYILVVPVFTLWEVCFAPFPLLPKYILKKQGALFAIASIFCCRAATALLMRGDSAYSHSEWSFELTKYYFNASSMGNAIFAPIFGCLFLLTRRYKLYLILGGVMLLVSSGLALHSVRNAYLPDILPSTAALFSIQILKGVGEVAIDLGAMIGSQASVPHSDLATLVGLANVIPIFATVLSPTYVTISIRGHESGGRIFVILYSLATGLAVLCLIFSFFVPDYRLGNTHNAVEQCEDDNSENATTKLKAAQPSIGNV</sequence>
<feature type="transmembrane region" description="Helical" evidence="6">
    <location>
        <begin position="439"/>
        <end position="463"/>
    </location>
</feature>
<dbReference type="GO" id="GO:0005886">
    <property type="term" value="C:plasma membrane"/>
    <property type="evidence" value="ECO:0007669"/>
    <property type="project" value="TreeGrafter"/>
</dbReference>
<accession>A0A8H3CN94</accession>
<keyword evidence="2" id="KW-0813">Transport</keyword>
<dbReference type="GO" id="GO:0012505">
    <property type="term" value="C:endomembrane system"/>
    <property type="evidence" value="ECO:0007669"/>
    <property type="project" value="UniProtKB-SubCell"/>
</dbReference>
<dbReference type="AlphaFoldDB" id="A0A8H3CN94"/>
<evidence type="ECO:0000313" key="8">
    <source>
        <dbReference type="Proteomes" id="UP000663888"/>
    </source>
</evidence>
<proteinExistence type="predicted"/>
<feature type="transmembrane region" description="Helical" evidence="6">
    <location>
        <begin position="346"/>
        <end position="367"/>
    </location>
</feature>
<dbReference type="Gene3D" id="1.20.1250.20">
    <property type="entry name" value="MFS general substrate transporter like domains"/>
    <property type="match status" value="1"/>
</dbReference>
<feature type="transmembrane region" description="Helical" evidence="6">
    <location>
        <begin position="308"/>
        <end position="326"/>
    </location>
</feature>
<feature type="transmembrane region" description="Helical" evidence="6">
    <location>
        <begin position="231"/>
        <end position="253"/>
    </location>
</feature>
<keyword evidence="4 6" id="KW-1133">Transmembrane helix</keyword>
<reference evidence="7" key="1">
    <citation type="submission" date="2021-01" db="EMBL/GenBank/DDBJ databases">
        <authorList>
            <person name="Kaushik A."/>
        </authorList>
    </citation>
    <scope>NUCLEOTIDE SEQUENCE</scope>
    <source>
        <strain evidence="7">AG4-R118</strain>
    </source>
</reference>
<keyword evidence="3 6" id="KW-0812">Transmembrane</keyword>
<feature type="transmembrane region" description="Helical" evidence="6">
    <location>
        <begin position="276"/>
        <end position="296"/>
    </location>
</feature>
<dbReference type="PANTHER" id="PTHR23501:SF191">
    <property type="entry name" value="VACUOLAR BASIC AMINO ACID TRANSPORTER 4"/>
    <property type="match status" value="1"/>
</dbReference>
<dbReference type="SUPFAM" id="SSF103473">
    <property type="entry name" value="MFS general substrate transporter"/>
    <property type="match status" value="1"/>
</dbReference>
<evidence type="ECO:0000256" key="4">
    <source>
        <dbReference type="ARBA" id="ARBA00022989"/>
    </source>
</evidence>
<dbReference type="Proteomes" id="UP000663888">
    <property type="component" value="Unassembled WGS sequence"/>
</dbReference>
<dbReference type="EMBL" id="CAJMWX010001484">
    <property type="protein sequence ID" value="CAE6491271.1"/>
    <property type="molecule type" value="Genomic_DNA"/>
</dbReference>
<feature type="transmembrane region" description="Helical" evidence="6">
    <location>
        <begin position="475"/>
        <end position="496"/>
    </location>
</feature>
<feature type="transmembrane region" description="Helical" evidence="6">
    <location>
        <begin position="107"/>
        <end position="127"/>
    </location>
</feature>
<evidence type="ECO:0000256" key="3">
    <source>
        <dbReference type="ARBA" id="ARBA00022692"/>
    </source>
</evidence>
<gene>
    <name evidence="7" type="ORF">RDB_LOCUS140127</name>
</gene>
<evidence type="ECO:0000313" key="7">
    <source>
        <dbReference type="EMBL" id="CAE6491271.1"/>
    </source>
</evidence>
<feature type="transmembrane region" description="Helical" evidence="6">
    <location>
        <begin position="77"/>
        <end position="95"/>
    </location>
</feature>
<comment type="subcellular location">
    <subcellularLocation>
        <location evidence="1">Endomembrane system</location>
        <topology evidence="1">Multi-pass membrane protein</topology>
    </subcellularLocation>
</comment>
<dbReference type="GO" id="GO:0022857">
    <property type="term" value="F:transmembrane transporter activity"/>
    <property type="evidence" value="ECO:0007669"/>
    <property type="project" value="TreeGrafter"/>
</dbReference>
<evidence type="ECO:0000256" key="5">
    <source>
        <dbReference type="ARBA" id="ARBA00023136"/>
    </source>
</evidence>
<name>A0A8H3CN94_9AGAM</name>
<organism evidence="7 8">
    <name type="scientific">Rhizoctonia solani</name>
    <dbReference type="NCBI Taxonomy" id="456999"/>
    <lineage>
        <taxon>Eukaryota</taxon>
        <taxon>Fungi</taxon>
        <taxon>Dikarya</taxon>
        <taxon>Basidiomycota</taxon>
        <taxon>Agaricomycotina</taxon>
        <taxon>Agaricomycetes</taxon>
        <taxon>Cantharellales</taxon>
        <taxon>Ceratobasidiaceae</taxon>
        <taxon>Rhizoctonia</taxon>
    </lineage>
</organism>
<dbReference type="PANTHER" id="PTHR23501">
    <property type="entry name" value="MAJOR FACILITATOR SUPERFAMILY"/>
    <property type="match status" value="1"/>
</dbReference>
<feature type="transmembrane region" description="Helical" evidence="6">
    <location>
        <begin position="133"/>
        <end position="152"/>
    </location>
</feature>
<evidence type="ECO:0000256" key="6">
    <source>
        <dbReference type="SAM" id="Phobius"/>
    </source>
</evidence>
<dbReference type="InterPro" id="IPR036259">
    <property type="entry name" value="MFS_trans_sf"/>
</dbReference>
<feature type="transmembrane region" description="Helical" evidence="6">
    <location>
        <begin position="374"/>
        <end position="393"/>
    </location>
</feature>
<evidence type="ECO:0000256" key="1">
    <source>
        <dbReference type="ARBA" id="ARBA00004127"/>
    </source>
</evidence>
<evidence type="ECO:0000256" key="2">
    <source>
        <dbReference type="ARBA" id="ARBA00022448"/>
    </source>
</evidence>
<feature type="transmembrane region" description="Helical" evidence="6">
    <location>
        <begin position="189"/>
        <end position="210"/>
    </location>
</feature>
<protein>
    <submittedName>
        <fullName evidence="7">Uncharacterized protein</fullName>
    </submittedName>
</protein>
<feature type="transmembrane region" description="Helical" evidence="6">
    <location>
        <begin position="159"/>
        <end position="177"/>
    </location>
</feature>